<protein>
    <submittedName>
        <fullName evidence="1">FAD:protein FMN transferase</fullName>
    </submittedName>
</protein>
<accession>A0A975SX26</accession>
<dbReference type="EMBL" id="CP077062">
    <property type="protein sequence ID" value="QWZ07513.1"/>
    <property type="molecule type" value="Genomic_DNA"/>
</dbReference>
<evidence type="ECO:0000313" key="1">
    <source>
        <dbReference type="EMBL" id="QWZ07513.1"/>
    </source>
</evidence>
<keyword evidence="2" id="KW-1185">Reference proteome</keyword>
<organism evidence="1 2">
    <name type="scientific">Nocardioides panacis</name>
    <dbReference type="NCBI Taxonomy" id="2849501"/>
    <lineage>
        <taxon>Bacteria</taxon>
        <taxon>Bacillati</taxon>
        <taxon>Actinomycetota</taxon>
        <taxon>Actinomycetes</taxon>
        <taxon>Propionibacteriales</taxon>
        <taxon>Nocardioidaceae</taxon>
        <taxon>Nocardioides</taxon>
    </lineage>
</organism>
<dbReference type="Proteomes" id="UP000683575">
    <property type="component" value="Chromosome"/>
</dbReference>
<gene>
    <name evidence="1" type="ORF">KRR39_19065</name>
</gene>
<keyword evidence="1" id="KW-0808">Transferase</keyword>
<dbReference type="PANTHER" id="PTHR30040">
    <property type="entry name" value="THIAMINE BIOSYNTHESIS LIPOPROTEIN APBE"/>
    <property type="match status" value="1"/>
</dbReference>
<sequence length="303" mass="31995">MATTTAAVEWELWSTRARLVVTNPGVLGSARELVDSYLAQVDDAANRFRADSEICRLAERSGEVTLSPTMAHLVAEALAAAELTDGDVDPTVGGALRRLGYDRDLQLVTGDAGPLRAVIRPVPGYRRLRLEGSRLRLPAGVELDLGATAKAVAADRAAELVHGALGTGVLVSLGGDIATAGPAPAPGWQVHVQDRDEDPWTQVELPAGSAIATSSTVSRRWVRGGCTMHHIVDPRTGQPARPFWRSVTVAAGTCAHANAVTTASLVRGERAVDWVRGLGLPARFLRHDGVLVHTDGWPTGLVA</sequence>
<evidence type="ECO:0000313" key="2">
    <source>
        <dbReference type="Proteomes" id="UP000683575"/>
    </source>
</evidence>
<dbReference type="InterPro" id="IPR024932">
    <property type="entry name" value="ApbE"/>
</dbReference>
<reference evidence="1" key="1">
    <citation type="submission" date="2021-06" db="EMBL/GenBank/DDBJ databases">
        <title>Complete genome sequence of Nocardioides sp. G188.</title>
        <authorList>
            <person name="Im W.-T."/>
        </authorList>
    </citation>
    <scope>NUCLEOTIDE SEQUENCE</scope>
    <source>
        <strain evidence="1">G188</strain>
    </source>
</reference>
<dbReference type="PANTHER" id="PTHR30040:SF2">
    <property type="entry name" value="FAD:PROTEIN FMN TRANSFERASE"/>
    <property type="match status" value="1"/>
</dbReference>
<dbReference type="AlphaFoldDB" id="A0A975SX26"/>
<name>A0A975SX26_9ACTN</name>
<dbReference type="KEGG" id="nps:KRR39_19065"/>
<dbReference type="GO" id="GO:0016740">
    <property type="term" value="F:transferase activity"/>
    <property type="evidence" value="ECO:0007669"/>
    <property type="project" value="UniProtKB-KW"/>
</dbReference>
<proteinExistence type="predicted"/>
<dbReference type="Pfam" id="PF02424">
    <property type="entry name" value="ApbE"/>
    <property type="match status" value="1"/>
</dbReference>
<dbReference type="RefSeq" id="WP_216939024.1">
    <property type="nucleotide sequence ID" value="NZ_CP077062.1"/>
</dbReference>